<feature type="transmembrane region" description="Helical" evidence="5">
    <location>
        <begin position="49"/>
        <end position="68"/>
    </location>
</feature>
<feature type="transmembrane region" description="Helical" evidence="5">
    <location>
        <begin position="88"/>
        <end position="118"/>
    </location>
</feature>
<evidence type="ECO:0000256" key="2">
    <source>
        <dbReference type="ARBA" id="ARBA00022692"/>
    </source>
</evidence>
<evidence type="ECO:0000256" key="3">
    <source>
        <dbReference type="ARBA" id="ARBA00022989"/>
    </source>
</evidence>
<evidence type="ECO:0000256" key="4">
    <source>
        <dbReference type="ARBA" id="ARBA00023136"/>
    </source>
</evidence>
<evidence type="ECO:0000256" key="1">
    <source>
        <dbReference type="ARBA" id="ARBA00004141"/>
    </source>
</evidence>
<feature type="transmembrane region" description="Helical" evidence="5">
    <location>
        <begin position="178"/>
        <end position="195"/>
    </location>
</feature>
<name>A0A2X4U4Z1_9NOCA</name>
<proteinExistence type="predicted"/>
<keyword evidence="4 5" id="KW-0472">Membrane</keyword>
<organism evidence="6 7">
    <name type="scientific">Rhodococcus coprophilus</name>
    <dbReference type="NCBI Taxonomy" id="38310"/>
    <lineage>
        <taxon>Bacteria</taxon>
        <taxon>Bacillati</taxon>
        <taxon>Actinomycetota</taxon>
        <taxon>Actinomycetes</taxon>
        <taxon>Mycobacteriales</taxon>
        <taxon>Nocardiaceae</taxon>
        <taxon>Rhodococcus</taxon>
    </lineage>
</organism>
<gene>
    <name evidence="6" type="ORF">NCTC10994_01470</name>
</gene>
<dbReference type="InterPro" id="IPR035952">
    <property type="entry name" value="Rhomboid-like_sf"/>
</dbReference>
<evidence type="ECO:0000313" key="7">
    <source>
        <dbReference type="Proteomes" id="UP000249091"/>
    </source>
</evidence>
<dbReference type="EMBL" id="LS483468">
    <property type="protein sequence ID" value="SQI30198.1"/>
    <property type="molecule type" value="Genomic_DNA"/>
</dbReference>
<dbReference type="RefSeq" id="WP_072699890.1">
    <property type="nucleotide sequence ID" value="NZ_JAFBBL010000001.1"/>
</dbReference>
<keyword evidence="7" id="KW-1185">Reference proteome</keyword>
<feature type="transmembrane region" description="Helical" evidence="5">
    <location>
        <begin position="152"/>
        <end position="171"/>
    </location>
</feature>
<dbReference type="Proteomes" id="UP000249091">
    <property type="component" value="Chromosome 1"/>
</dbReference>
<accession>A0A2X4U4Z1</accession>
<keyword evidence="2 5" id="KW-0812">Transmembrane</keyword>
<feature type="transmembrane region" description="Helical" evidence="5">
    <location>
        <begin position="12"/>
        <end position="29"/>
    </location>
</feature>
<evidence type="ECO:0000313" key="6">
    <source>
        <dbReference type="EMBL" id="SQI30198.1"/>
    </source>
</evidence>
<dbReference type="AlphaFoldDB" id="A0A2X4U4Z1"/>
<protein>
    <submittedName>
        <fullName evidence="6">Hypothetical membrane protein</fullName>
    </submittedName>
</protein>
<evidence type="ECO:0000256" key="5">
    <source>
        <dbReference type="SAM" id="Phobius"/>
    </source>
</evidence>
<feature type="transmembrane region" description="Helical" evidence="5">
    <location>
        <begin position="201"/>
        <end position="217"/>
    </location>
</feature>
<sequence>MSASGDDPWLWTLYAAVVALTALAAMPNLRSSRSAVRAASRSWWWPPPVAAVVLWGVVAVASVTRLIVPSLVELFRREPVRTRDGGQWWRVLTAGLVEDGGVAVTFANLALLAVVAIAAVRIWGWYRAVALFVVGQVLWGLFTTFVSPSVGAGTSGATLALAASIAGLWPVVGARRRLLLASAATFLLGVVLVALDDAHGVAVLIGMLLGAVLGTVLPPPRPTVTSSGALGGVAG</sequence>
<dbReference type="KEGG" id="rcr:NCTC10994_01470"/>
<dbReference type="STRING" id="1219011.GCA_001895045_01926"/>
<dbReference type="SUPFAM" id="SSF144091">
    <property type="entry name" value="Rhomboid-like"/>
    <property type="match status" value="1"/>
</dbReference>
<keyword evidence="3 5" id="KW-1133">Transmembrane helix</keyword>
<feature type="transmembrane region" description="Helical" evidence="5">
    <location>
        <begin position="125"/>
        <end position="146"/>
    </location>
</feature>
<dbReference type="GO" id="GO:0016020">
    <property type="term" value="C:membrane"/>
    <property type="evidence" value="ECO:0007669"/>
    <property type="project" value="UniProtKB-SubCell"/>
</dbReference>
<dbReference type="Gene3D" id="1.20.1540.10">
    <property type="entry name" value="Rhomboid-like"/>
    <property type="match status" value="1"/>
</dbReference>
<reference evidence="6 7" key="1">
    <citation type="submission" date="2018-06" db="EMBL/GenBank/DDBJ databases">
        <authorList>
            <consortium name="Pathogen Informatics"/>
            <person name="Doyle S."/>
        </authorList>
    </citation>
    <scope>NUCLEOTIDE SEQUENCE [LARGE SCALE GENOMIC DNA]</scope>
    <source>
        <strain evidence="6 7">NCTC10994</strain>
    </source>
</reference>
<comment type="subcellular location">
    <subcellularLocation>
        <location evidence="1">Membrane</location>
        <topology evidence="1">Multi-pass membrane protein</topology>
    </subcellularLocation>
</comment>